<sequence length="232" mass="25718">MSVRSGISASWYPLSNALKPMVATAVEYSATKGDPQSVIDTIDEFSSNYHRIMIIGDDKGGKIDKVLKEHKPKVMYELGCFVGYSAVRFGALIREWGGKFYSFEVDAQSVEVSRKIVEHAGLSDTVEIIHGGFDSAIKPFLENHPDHAGKVDAIFIDHWKDLYVPDIQLIESLNILHPGSVVLADNVIRPGAPEYIEYMNSQSDKYTSEMLEYKPAGAKEVVDAVLVNILKP</sequence>
<dbReference type="Pfam" id="PF01596">
    <property type="entry name" value="Methyltransf_3"/>
    <property type="match status" value="1"/>
</dbReference>
<evidence type="ECO:0000256" key="4">
    <source>
        <dbReference type="ARBA" id="ARBA00022691"/>
    </source>
</evidence>
<dbReference type="OrthoDB" id="10251242at2759"/>
<comment type="similarity">
    <text evidence="6">Belongs to the class I-like SAM-binding methyltransferase superfamily. Cation-dependent O-methyltransferase family.</text>
</comment>
<keyword evidence="2" id="KW-0489">Methyltransferase</keyword>
<evidence type="ECO:0000313" key="7">
    <source>
        <dbReference type="EMBL" id="KAG2187599.1"/>
    </source>
</evidence>
<dbReference type="EC" id="2.1.1.6" evidence="1"/>
<evidence type="ECO:0000313" key="8">
    <source>
        <dbReference type="Proteomes" id="UP000612746"/>
    </source>
</evidence>
<dbReference type="GO" id="GO:0032259">
    <property type="term" value="P:methylation"/>
    <property type="evidence" value="ECO:0007669"/>
    <property type="project" value="UniProtKB-KW"/>
</dbReference>
<gene>
    <name evidence="7" type="ORF">INT44_005288</name>
</gene>
<keyword evidence="5" id="KW-0128">Catecholamine metabolism</keyword>
<reference evidence="7" key="1">
    <citation type="submission" date="2020-12" db="EMBL/GenBank/DDBJ databases">
        <title>Metabolic potential, ecology and presence of endohyphal bacteria is reflected in genomic diversity of Mucoromycotina.</title>
        <authorList>
            <person name="Muszewska A."/>
            <person name="Okrasinska A."/>
            <person name="Steczkiewicz K."/>
            <person name="Drgas O."/>
            <person name="Orlowska M."/>
            <person name="Perlinska-Lenart U."/>
            <person name="Aleksandrzak-Piekarczyk T."/>
            <person name="Szatraj K."/>
            <person name="Zielenkiewicz U."/>
            <person name="Pilsyk S."/>
            <person name="Malc E."/>
            <person name="Mieczkowski P."/>
            <person name="Kruszewska J.S."/>
            <person name="Biernat P."/>
            <person name="Pawlowska J."/>
        </authorList>
    </citation>
    <scope>NUCLEOTIDE SEQUENCE</scope>
    <source>
        <strain evidence="7">WA0000051536</strain>
    </source>
</reference>
<evidence type="ECO:0000256" key="2">
    <source>
        <dbReference type="ARBA" id="ARBA00022603"/>
    </source>
</evidence>
<dbReference type="Gene3D" id="3.40.50.150">
    <property type="entry name" value="Vaccinia Virus protein VP39"/>
    <property type="match status" value="1"/>
</dbReference>
<dbReference type="AlphaFoldDB" id="A0A8H7UQU9"/>
<accession>A0A8H7UQU9</accession>
<dbReference type="InterPro" id="IPR029063">
    <property type="entry name" value="SAM-dependent_MTases_sf"/>
</dbReference>
<keyword evidence="8" id="KW-1185">Reference proteome</keyword>
<keyword evidence="3" id="KW-0808">Transferase</keyword>
<dbReference type="GO" id="GO:0016206">
    <property type="term" value="F:catechol O-methyltransferase activity"/>
    <property type="evidence" value="ECO:0007669"/>
    <property type="project" value="UniProtKB-EC"/>
</dbReference>
<dbReference type="EMBL" id="JAEPRA010000003">
    <property type="protein sequence ID" value="KAG2187599.1"/>
    <property type="molecule type" value="Genomic_DNA"/>
</dbReference>
<evidence type="ECO:0000256" key="6">
    <source>
        <dbReference type="ARBA" id="ARBA00023453"/>
    </source>
</evidence>
<evidence type="ECO:0000256" key="1">
    <source>
        <dbReference type="ARBA" id="ARBA00012880"/>
    </source>
</evidence>
<dbReference type="PANTHER" id="PTHR43836">
    <property type="entry name" value="CATECHOL O-METHYLTRANSFERASE 1-RELATED"/>
    <property type="match status" value="1"/>
</dbReference>
<dbReference type="SUPFAM" id="SSF53335">
    <property type="entry name" value="S-adenosyl-L-methionine-dependent methyltransferases"/>
    <property type="match status" value="1"/>
</dbReference>
<comment type="caution">
    <text evidence="7">The sequence shown here is derived from an EMBL/GenBank/DDBJ whole genome shotgun (WGS) entry which is preliminary data.</text>
</comment>
<evidence type="ECO:0000256" key="5">
    <source>
        <dbReference type="ARBA" id="ARBA00022939"/>
    </source>
</evidence>
<keyword evidence="4" id="KW-0949">S-adenosyl-L-methionine</keyword>
<name>A0A8H7UQU9_9FUNG</name>
<proteinExistence type="inferred from homology"/>
<dbReference type="InterPro" id="IPR002935">
    <property type="entry name" value="SAM_O-MeTrfase"/>
</dbReference>
<evidence type="ECO:0000256" key="3">
    <source>
        <dbReference type="ARBA" id="ARBA00022679"/>
    </source>
</evidence>
<dbReference type="PROSITE" id="PS51682">
    <property type="entry name" value="SAM_OMT_I"/>
    <property type="match status" value="1"/>
</dbReference>
<organism evidence="7 8">
    <name type="scientific">Umbelopsis vinacea</name>
    <dbReference type="NCBI Taxonomy" id="44442"/>
    <lineage>
        <taxon>Eukaryota</taxon>
        <taxon>Fungi</taxon>
        <taxon>Fungi incertae sedis</taxon>
        <taxon>Mucoromycota</taxon>
        <taxon>Mucoromycotina</taxon>
        <taxon>Umbelopsidomycetes</taxon>
        <taxon>Umbelopsidales</taxon>
        <taxon>Umbelopsidaceae</taxon>
        <taxon>Umbelopsis</taxon>
    </lineage>
</organism>
<dbReference type="Proteomes" id="UP000612746">
    <property type="component" value="Unassembled WGS sequence"/>
</dbReference>
<protein>
    <recommendedName>
        <fullName evidence="1">catechol O-methyltransferase</fullName>
        <ecNumber evidence="1">2.1.1.6</ecNumber>
    </recommendedName>
</protein>
<dbReference type="GO" id="GO:0006584">
    <property type="term" value="P:catecholamine metabolic process"/>
    <property type="evidence" value="ECO:0007669"/>
    <property type="project" value="UniProtKB-KW"/>
</dbReference>
<dbReference type="PANTHER" id="PTHR43836:SF2">
    <property type="entry name" value="CATECHOL O-METHYLTRANSFERASE 1-RELATED"/>
    <property type="match status" value="1"/>
</dbReference>